<dbReference type="GO" id="GO:0044877">
    <property type="term" value="F:protein-containing complex binding"/>
    <property type="evidence" value="ECO:0007669"/>
    <property type="project" value="Ensembl"/>
</dbReference>
<keyword evidence="3" id="KW-0964">Secreted</keyword>
<dbReference type="Proteomes" id="UP000515203">
    <property type="component" value="Unplaced"/>
</dbReference>
<dbReference type="GO" id="GO:0005179">
    <property type="term" value="F:hormone activity"/>
    <property type="evidence" value="ECO:0007669"/>
    <property type="project" value="Ensembl"/>
</dbReference>
<dbReference type="GO" id="GO:0007189">
    <property type="term" value="P:adenylate cyclase-activating G protein-coupled receptor signaling pathway"/>
    <property type="evidence" value="ECO:0007669"/>
    <property type="project" value="Ensembl"/>
</dbReference>
<evidence type="ECO:0000256" key="4">
    <source>
        <dbReference type="ARBA" id="ARBA00022729"/>
    </source>
</evidence>
<dbReference type="InterPro" id="IPR051665">
    <property type="entry name" value="Adrenomedullin-reg_peptide"/>
</dbReference>
<dbReference type="OrthoDB" id="9907777at2759"/>
<evidence type="ECO:0000256" key="7">
    <source>
        <dbReference type="SAM" id="SignalP"/>
    </source>
</evidence>
<sequence length="140" mass="14949">MARLLTVAVALGCISLLHLQLPGACSGSLRGSPLPARPRKPPIRTPSGLLPRHSHLPAQPQKAVSLALAKGRAVRDGGRRHPSSRQHSGLRRPHAQLMRVGCVLGTCQVQKLSHRLWQLVGPAGQRDSAPMDPSSPHSYG</sequence>
<reference evidence="9" key="1">
    <citation type="submission" date="2025-08" db="UniProtKB">
        <authorList>
            <consortium name="RefSeq"/>
        </authorList>
    </citation>
    <scope>IDENTIFICATION</scope>
</reference>
<gene>
    <name evidence="9" type="primary">Adm2</name>
</gene>
<evidence type="ECO:0000313" key="9">
    <source>
        <dbReference type="RefSeq" id="XP_004642481.1"/>
    </source>
</evidence>
<organism evidence="8 9">
    <name type="scientific">Octodon degus</name>
    <name type="common">Degu</name>
    <name type="synonym">Sciurus degus</name>
    <dbReference type="NCBI Taxonomy" id="10160"/>
    <lineage>
        <taxon>Eukaryota</taxon>
        <taxon>Metazoa</taxon>
        <taxon>Chordata</taxon>
        <taxon>Craniata</taxon>
        <taxon>Vertebrata</taxon>
        <taxon>Euteleostomi</taxon>
        <taxon>Mammalia</taxon>
        <taxon>Eutheria</taxon>
        <taxon>Euarchontoglires</taxon>
        <taxon>Glires</taxon>
        <taxon>Rodentia</taxon>
        <taxon>Hystricomorpha</taxon>
        <taxon>Octodontidae</taxon>
        <taxon>Octodon</taxon>
    </lineage>
</organism>
<name>A0A6P3FPJ5_OCTDE</name>
<evidence type="ECO:0000256" key="1">
    <source>
        <dbReference type="ARBA" id="ARBA00004613"/>
    </source>
</evidence>
<feature type="compositionally biased region" description="Basic residues" evidence="6">
    <location>
        <begin position="80"/>
        <end position="92"/>
    </location>
</feature>
<dbReference type="PANTHER" id="PTHR23414">
    <property type="entry name" value="ADRENOMEDULLIN, ADM"/>
    <property type="match status" value="1"/>
</dbReference>
<dbReference type="OMA" id="VTFGCIS"/>
<proteinExistence type="inferred from homology"/>
<dbReference type="GO" id="GO:0010460">
    <property type="term" value="P:positive regulation of heart rate"/>
    <property type="evidence" value="ECO:0007669"/>
    <property type="project" value="TreeGrafter"/>
</dbReference>
<feature type="region of interest" description="Disordered" evidence="6">
    <location>
        <begin position="31"/>
        <end position="92"/>
    </location>
</feature>
<dbReference type="PANTHER" id="PTHR23414:SF2">
    <property type="entry name" value="PROTEIN ADM2"/>
    <property type="match status" value="1"/>
</dbReference>
<dbReference type="GO" id="GO:0045766">
    <property type="term" value="P:positive regulation of angiogenesis"/>
    <property type="evidence" value="ECO:0007669"/>
    <property type="project" value="Ensembl"/>
</dbReference>
<dbReference type="GO" id="GO:0001525">
    <property type="term" value="P:angiogenesis"/>
    <property type="evidence" value="ECO:0007669"/>
    <property type="project" value="Ensembl"/>
</dbReference>
<dbReference type="CTD" id="79924"/>
<keyword evidence="8" id="KW-1185">Reference proteome</keyword>
<dbReference type="FunCoup" id="A0A6P3FPJ5">
    <property type="interactions" value="335"/>
</dbReference>
<evidence type="ECO:0000313" key="8">
    <source>
        <dbReference type="Proteomes" id="UP000515203"/>
    </source>
</evidence>
<keyword evidence="5" id="KW-1015">Disulfide bond</keyword>
<dbReference type="GO" id="GO:0010628">
    <property type="term" value="P:positive regulation of gene expression"/>
    <property type="evidence" value="ECO:0007669"/>
    <property type="project" value="Ensembl"/>
</dbReference>
<feature type="signal peptide" evidence="7">
    <location>
        <begin position="1"/>
        <end position="27"/>
    </location>
</feature>
<evidence type="ECO:0000256" key="2">
    <source>
        <dbReference type="ARBA" id="ARBA00010575"/>
    </source>
</evidence>
<dbReference type="InParanoid" id="A0A6P3FPJ5"/>
<feature type="chain" id="PRO_5027951645" evidence="7">
    <location>
        <begin position="28"/>
        <end position="140"/>
    </location>
</feature>
<accession>A0A6P3FPJ5</accession>
<dbReference type="GO" id="GO:1990410">
    <property type="term" value="P:adrenomedullin receptor signaling pathway"/>
    <property type="evidence" value="ECO:0007669"/>
    <property type="project" value="Ensembl"/>
</dbReference>
<keyword evidence="4 7" id="KW-0732">Signal</keyword>
<protein>
    <submittedName>
        <fullName evidence="9">ADM2</fullName>
    </submittedName>
</protein>
<evidence type="ECO:0000256" key="6">
    <source>
        <dbReference type="SAM" id="MobiDB-lite"/>
    </source>
</evidence>
<dbReference type="GO" id="GO:0003073">
    <property type="term" value="P:regulation of systemic arterial blood pressure"/>
    <property type="evidence" value="ECO:0007669"/>
    <property type="project" value="TreeGrafter"/>
</dbReference>
<dbReference type="RefSeq" id="XP_004642481.1">
    <property type="nucleotide sequence ID" value="XM_004642424.2"/>
</dbReference>
<comment type="similarity">
    <text evidence="2">Belongs to the adrenomedullin family.</text>
</comment>
<evidence type="ECO:0000256" key="5">
    <source>
        <dbReference type="ARBA" id="ARBA00023157"/>
    </source>
</evidence>
<dbReference type="GO" id="GO:0005615">
    <property type="term" value="C:extracellular space"/>
    <property type="evidence" value="ECO:0007669"/>
    <property type="project" value="Ensembl"/>
</dbReference>
<evidence type="ECO:0000256" key="3">
    <source>
        <dbReference type="ARBA" id="ARBA00022525"/>
    </source>
</evidence>
<dbReference type="GeneID" id="101575641"/>
<comment type="subcellular location">
    <subcellularLocation>
        <location evidence="1">Secreted</location>
    </subcellularLocation>
</comment>
<dbReference type="AlphaFoldDB" id="A0A6P3FPJ5"/>